<proteinExistence type="predicted"/>
<sequence>MSAENDQEEDSVVTRALAGLPKLAAHQIPSLDDSCPICLLPFRDIFENAKSSAQENFNQGVTKIAACGHIFCVEDLSEWIRGRHGTCPACRHEFLPELRPVDSDVESSDGGEYVPTEYDADSDFDTDYDEGSDGIDLETMDVDAEPSDDVAPWTNSDEVEVASVYRSDSEWWDVDGEQEWGLTDGDSMSASEGELSPGERSSGPEADIQIRVNSEGEYSLEEDTVGEAPKP</sequence>
<keyword evidence="2" id="KW-1185">Reference proteome</keyword>
<gene>
    <name evidence="1" type="ORF">BV25DRAFT_1817662</name>
</gene>
<accession>A0ACB8TJV8</accession>
<comment type="caution">
    <text evidence="1">The sequence shown here is derived from an EMBL/GenBank/DDBJ whole genome shotgun (WGS) entry which is preliminary data.</text>
</comment>
<dbReference type="EMBL" id="MU277187">
    <property type="protein sequence ID" value="KAI0068749.1"/>
    <property type="molecule type" value="Genomic_DNA"/>
</dbReference>
<reference evidence="1" key="2">
    <citation type="journal article" date="2022" name="New Phytol.">
        <title>Evolutionary transition to the ectomycorrhizal habit in the genomes of a hyperdiverse lineage of mushroom-forming fungi.</title>
        <authorList>
            <person name="Looney B."/>
            <person name="Miyauchi S."/>
            <person name="Morin E."/>
            <person name="Drula E."/>
            <person name="Courty P.E."/>
            <person name="Kohler A."/>
            <person name="Kuo A."/>
            <person name="LaButti K."/>
            <person name="Pangilinan J."/>
            <person name="Lipzen A."/>
            <person name="Riley R."/>
            <person name="Andreopoulos W."/>
            <person name="He G."/>
            <person name="Johnson J."/>
            <person name="Nolan M."/>
            <person name="Tritt A."/>
            <person name="Barry K.W."/>
            <person name="Grigoriev I.V."/>
            <person name="Nagy L.G."/>
            <person name="Hibbett D."/>
            <person name="Henrissat B."/>
            <person name="Matheny P.B."/>
            <person name="Labbe J."/>
            <person name="Martin F.M."/>
        </authorList>
    </citation>
    <scope>NUCLEOTIDE SEQUENCE</scope>
    <source>
        <strain evidence="1">HHB10654</strain>
    </source>
</reference>
<evidence type="ECO:0000313" key="2">
    <source>
        <dbReference type="Proteomes" id="UP000814140"/>
    </source>
</evidence>
<protein>
    <submittedName>
        <fullName evidence="1">Uncharacterized protein</fullName>
    </submittedName>
</protein>
<reference evidence="1" key="1">
    <citation type="submission" date="2021-03" db="EMBL/GenBank/DDBJ databases">
        <authorList>
            <consortium name="DOE Joint Genome Institute"/>
            <person name="Ahrendt S."/>
            <person name="Looney B.P."/>
            <person name="Miyauchi S."/>
            <person name="Morin E."/>
            <person name="Drula E."/>
            <person name="Courty P.E."/>
            <person name="Chicoki N."/>
            <person name="Fauchery L."/>
            <person name="Kohler A."/>
            <person name="Kuo A."/>
            <person name="Labutti K."/>
            <person name="Pangilinan J."/>
            <person name="Lipzen A."/>
            <person name="Riley R."/>
            <person name="Andreopoulos W."/>
            <person name="He G."/>
            <person name="Johnson J."/>
            <person name="Barry K.W."/>
            <person name="Grigoriev I.V."/>
            <person name="Nagy L."/>
            <person name="Hibbett D."/>
            <person name="Henrissat B."/>
            <person name="Matheny P.B."/>
            <person name="Labbe J."/>
            <person name="Martin F."/>
        </authorList>
    </citation>
    <scope>NUCLEOTIDE SEQUENCE</scope>
    <source>
        <strain evidence="1">HHB10654</strain>
    </source>
</reference>
<evidence type="ECO:0000313" key="1">
    <source>
        <dbReference type="EMBL" id="KAI0068749.1"/>
    </source>
</evidence>
<name>A0ACB8TJV8_9AGAM</name>
<dbReference type="Proteomes" id="UP000814140">
    <property type="component" value="Unassembled WGS sequence"/>
</dbReference>
<organism evidence="1 2">
    <name type="scientific">Artomyces pyxidatus</name>
    <dbReference type="NCBI Taxonomy" id="48021"/>
    <lineage>
        <taxon>Eukaryota</taxon>
        <taxon>Fungi</taxon>
        <taxon>Dikarya</taxon>
        <taxon>Basidiomycota</taxon>
        <taxon>Agaricomycotina</taxon>
        <taxon>Agaricomycetes</taxon>
        <taxon>Russulales</taxon>
        <taxon>Auriscalpiaceae</taxon>
        <taxon>Artomyces</taxon>
    </lineage>
</organism>